<feature type="signal peptide" evidence="1">
    <location>
        <begin position="1"/>
        <end position="22"/>
    </location>
</feature>
<keyword evidence="1" id="KW-0732">Signal</keyword>
<name>A0ABP1CP30_9APHY</name>
<keyword evidence="3" id="KW-1185">Reference proteome</keyword>
<evidence type="ECO:0000256" key="1">
    <source>
        <dbReference type="SAM" id="SignalP"/>
    </source>
</evidence>
<dbReference type="Proteomes" id="UP001497453">
    <property type="component" value="Chromosome 10"/>
</dbReference>
<protein>
    <recommendedName>
        <fullName evidence="4">Secreted protein</fullName>
    </recommendedName>
</protein>
<dbReference type="EMBL" id="OZ037953">
    <property type="protein sequence ID" value="CAL1697456.1"/>
    <property type="molecule type" value="Genomic_DNA"/>
</dbReference>
<evidence type="ECO:0000313" key="3">
    <source>
        <dbReference type="Proteomes" id="UP001497453"/>
    </source>
</evidence>
<organism evidence="2 3">
    <name type="scientific">Somion occarium</name>
    <dbReference type="NCBI Taxonomy" id="3059160"/>
    <lineage>
        <taxon>Eukaryota</taxon>
        <taxon>Fungi</taxon>
        <taxon>Dikarya</taxon>
        <taxon>Basidiomycota</taxon>
        <taxon>Agaricomycotina</taxon>
        <taxon>Agaricomycetes</taxon>
        <taxon>Polyporales</taxon>
        <taxon>Cerrenaceae</taxon>
        <taxon>Somion</taxon>
    </lineage>
</organism>
<evidence type="ECO:0000313" key="2">
    <source>
        <dbReference type="EMBL" id="CAL1697456.1"/>
    </source>
</evidence>
<reference evidence="3" key="1">
    <citation type="submission" date="2024-04" db="EMBL/GenBank/DDBJ databases">
        <authorList>
            <person name="Shaw F."/>
            <person name="Minotto A."/>
        </authorList>
    </citation>
    <scope>NUCLEOTIDE SEQUENCE [LARGE SCALE GENOMIC DNA]</scope>
</reference>
<sequence length="118" mass="12976">MQFDTFTWVRLTLGQWLLVASSDSSTSAISLWRTSSNLTENSAGPPWQKPSYRLQSLMDSSTLRITTFHCSQPSKKNTLGCASDSDNPDSETRVSGAGCFLGYLIRPVSAWLLYGVCS</sequence>
<gene>
    <name evidence="2" type="ORF">GFSPODELE1_LOCUS1664</name>
</gene>
<proteinExistence type="predicted"/>
<feature type="chain" id="PRO_5045510742" description="Secreted protein" evidence="1">
    <location>
        <begin position="23"/>
        <end position="118"/>
    </location>
</feature>
<accession>A0ABP1CP30</accession>
<evidence type="ECO:0008006" key="4">
    <source>
        <dbReference type="Google" id="ProtNLM"/>
    </source>
</evidence>